<keyword evidence="2" id="KW-1185">Reference proteome</keyword>
<organism evidence="1 2">
    <name type="scientific">Plicaturopsis crispa FD-325 SS-3</name>
    <dbReference type="NCBI Taxonomy" id="944288"/>
    <lineage>
        <taxon>Eukaryota</taxon>
        <taxon>Fungi</taxon>
        <taxon>Dikarya</taxon>
        <taxon>Basidiomycota</taxon>
        <taxon>Agaricomycotina</taxon>
        <taxon>Agaricomycetes</taxon>
        <taxon>Agaricomycetidae</taxon>
        <taxon>Amylocorticiales</taxon>
        <taxon>Amylocorticiaceae</taxon>
        <taxon>Plicatura</taxon>
        <taxon>Plicaturopsis crispa</taxon>
    </lineage>
</organism>
<dbReference type="Proteomes" id="UP000053263">
    <property type="component" value="Unassembled WGS sequence"/>
</dbReference>
<sequence>MFDAWKYHIGLQLLCFASLYVFAIATSIPMIHRSDMDRHASLSSPSRLSLTSSTSRSWTVRSPRGLGSLTRRALLFFGETTMDEIANFNVRRRLPAIRRIPGRCLTTTR</sequence>
<dbReference type="AlphaFoldDB" id="A0A0C9SQ50"/>
<name>A0A0C9SQ50_PLICR</name>
<evidence type="ECO:0000313" key="2">
    <source>
        <dbReference type="Proteomes" id="UP000053263"/>
    </source>
</evidence>
<protein>
    <submittedName>
        <fullName evidence="1">Uncharacterized protein</fullName>
    </submittedName>
</protein>
<dbReference type="EMBL" id="KN832578">
    <property type="protein sequence ID" value="KII83337.1"/>
    <property type="molecule type" value="Genomic_DNA"/>
</dbReference>
<gene>
    <name evidence="1" type="ORF">PLICRDRAFT_450365</name>
</gene>
<evidence type="ECO:0000313" key="1">
    <source>
        <dbReference type="EMBL" id="KII83337.1"/>
    </source>
</evidence>
<proteinExistence type="predicted"/>
<accession>A0A0C9SQ50</accession>
<reference evidence="1 2" key="1">
    <citation type="submission" date="2014-06" db="EMBL/GenBank/DDBJ databases">
        <title>Evolutionary Origins and Diversification of the Mycorrhizal Mutualists.</title>
        <authorList>
            <consortium name="DOE Joint Genome Institute"/>
            <consortium name="Mycorrhizal Genomics Consortium"/>
            <person name="Kohler A."/>
            <person name="Kuo A."/>
            <person name="Nagy L.G."/>
            <person name="Floudas D."/>
            <person name="Copeland A."/>
            <person name="Barry K.W."/>
            <person name="Cichocki N."/>
            <person name="Veneault-Fourrey C."/>
            <person name="LaButti K."/>
            <person name="Lindquist E.A."/>
            <person name="Lipzen A."/>
            <person name="Lundell T."/>
            <person name="Morin E."/>
            <person name="Murat C."/>
            <person name="Riley R."/>
            <person name="Ohm R."/>
            <person name="Sun H."/>
            <person name="Tunlid A."/>
            <person name="Henrissat B."/>
            <person name="Grigoriev I.V."/>
            <person name="Hibbett D.S."/>
            <person name="Martin F."/>
        </authorList>
    </citation>
    <scope>NUCLEOTIDE SEQUENCE [LARGE SCALE GENOMIC DNA]</scope>
    <source>
        <strain evidence="1 2">FD-325 SS-3</strain>
    </source>
</reference>
<dbReference type="HOGENOM" id="CLU_2185081_0_0_1"/>